<sequence>MAELKDRIVHEEELIHRRLGWMLAFQGFLFASYSKVFSGSLTLDAQLAIVLPAVGLASALLTLSGIAGAYISIGAERNKQQAQQPSAPASQVTDFGAGGWAKYLGRLNAFGLPVILSSAWLYLLWF</sequence>
<evidence type="ECO:0000313" key="2">
    <source>
        <dbReference type="EMBL" id="OHU90386.1"/>
    </source>
</evidence>
<accession>A0A1S1MQ71</accession>
<proteinExistence type="predicted"/>
<name>A0A1S1MQ71_9GAMM</name>
<feature type="transmembrane region" description="Helical" evidence="1">
    <location>
        <begin position="47"/>
        <end position="71"/>
    </location>
</feature>
<evidence type="ECO:0000313" key="3">
    <source>
        <dbReference type="Proteomes" id="UP000179786"/>
    </source>
</evidence>
<dbReference type="OrthoDB" id="8482100at2"/>
<dbReference type="EMBL" id="MKJU01000026">
    <property type="protein sequence ID" value="OHU90386.1"/>
    <property type="molecule type" value="Genomic_DNA"/>
</dbReference>
<protein>
    <submittedName>
        <fullName evidence="2">Uncharacterized protein</fullName>
    </submittedName>
</protein>
<reference evidence="2 3" key="1">
    <citation type="submission" date="2016-09" db="EMBL/GenBank/DDBJ databases">
        <title>Pseudoalteromonas amylolytica sp. nov., isolated from the surface seawater.</title>
        <authorList>
            <person name="Wu Y.-H."/>
            <person name="Cheng H."/>
            <person name="Jin X.-B."/>
            <person name="Wang C.-S."/>
            <person name="Xu X.-W."/>
        </authorList>
    </citation>
    <scope>NUCLEOTIDE SEQUENCE [LARGE SCALE GENOMIC DNA]</scope>
    <source>
        <strain evidence="2 3">JW1</strain>
    </source>
</reference>
<keyword evidence="1" id="KW-0812">Transmembrane</keyword>
<feature type="transmembrane region" description="Helical" evidence="1">
    <location>
        <begin position="21"/>
        <end position="41"/>
    </location>
</feature>
<keyword evidence="1" id="KW-1133">Transmembrane helix</keyword>
<comment type="caution">
    <text evidence="2">The sequence shown here is derived from an EMBL/GenBank/DDBJ whole genome shotgun (WGS) entry which is preliminary data.</text>
</comment>
<gene>
    <name evidence="2" type="ORF">BET10_13430</name>
</gene>
<dbReference type="Proteomes" id="UP000179786">
    <property type="component" value="Unassembled WGS sequence"/>
</dbReference>
<dbReference type="RefSeq" id="WP_070985750.1">
    <property type="nucleotide sequence ID" value="NZ_MKJU01000026.1"/>
</dbReference>
<keyword evidence="1" id="KW-0472">Membrane</keyword>
<organism evidence="2 3">
    <name type="scientific">Pseudoalteromonas amylolytica</name>
    <dbReference type="NCBI Taxonomy" id="1859457"/>
    <lineage>
        <taxon>Bacteria</taxon>
        <taxon>Pseudomonadati</taxon>
        <taxon>Pseudomonadota</taxon>
        <taxon>Gammaproteobacteria</taxon>
        <taxon>Alteromonadales</taxon>
        <taxon>Pseudoalteromonadaceae</taxon>
        <taxon>Pseudoalteromonas</taxon>
    </lineage>
</organism>
<keyword evidence="3" id="KW-1185">Reference proteome</keyword>
<dbReference type="AlphaFoldDB" id="A0A1S1MQ71"/>
<evidence type="ECO:0000256" key="1">
    <source>
        <dbReference type="SAM" id="Phobius"/>
    </source>
</evidence>
<feature type="transmembrane region" description="Helical" evidence="1">
    <location>
        <begin position="107"/>
        <end position="125"/>
    </location>
</feature>